<keyword evidence="4" id="KW-0472">Membrane</keyword>
<sequence>GRAFSSVKSASNSIFFSIVLRCNSLFREIMGRGVSAGGGQSSLGYLFGSGEGPTPTPAPTPQPPNKDPINEPPLKNSATSTVADNSKQIPAGSITTTTNNYYRVDGQNFHNQCIEKSYASSISRSPVLHYDFGCPYYKFLFLVLCYLFIDRIVHRQSNK</sequence>
<dbReference type="AlphaFoldDB" id="A0A022PYD9"/>
<evidence type="ECO:0000256" key="4">
    <source>
        <dbReference type="SAM" id="Phobius"/>
    </source>
</evidence>
<dbReference type="GO" id="GO:0043622">
    <property type="term" value="P:cortical microtubule organization"/>
    <property type="evidence" value="ECO:0000318"/>
    <property type="project" value="GO_Central"/>
</dbReference>
<name>A0A022PYD9_ERYGU</name>
<proteinExistence type="inferred from homology"/>
<evidence type="ECO:0000256" key="1">
    <source>
        <dbReference type="ARBA" id="ARBA00009656"/>
    </source>
</evidence>
<reference evidence="5 6" key="1">
    <citation type="journal article" date="2013" name="Proc. Natl. Acad. Sci. U.S.A.">
        <title>Fine-scale variation in meiotic recombination in Mimulus inferred from population shotgun sequencing.</title>
        <authorList>
            <person name="Hellsten U."/>
            <person name="Wright K.M."/>
            <person name="Jenkins J."/>
            <person name="Shu S."/>
            <person name="Yuan Y."/>
            <person name="Wessler S.R."/>
            <person name="Schmutz J."/>
            <person name="Willis J.H."/>
            <person name="Rokhsar D.S."/>
        </authorList>
    </citation>
    <scope>NUCLEOTIDE SEQUENCE [LARGE SCALE GENOMIC DNA]</scope>
    <source>
        <strain evidence="6">cv. DUN x IM62</strain>
    </source>
</reference>
<evidence type="ECO:0000256" key="3">
    <source>
        <dbReference type="SAM" id="MobiDB-lite"/>
    </source>
</evidence>
<dbReference type="InterPro" id="IPR039613">
    <property type="entry name" value="SPR1/2/3/4/5"/>
</dbReference>
<evidence type="ECO:0000256" key="2">
    <source>
        <dbReference type="ARBA" id="ARBA00022701"/>
    </source>
</evidence>
<comment type="similarity">
    <text evidence="1">Belongs to the SPIRAL1 family.</text>
</comment>
<organism evidence="5 6">
    <name type="scientific">Erythranthe guttata</name>
    <name type="common">Yellow monkey flower</name>
    <name type="synonym">Mimulus guttatus</name>
    <dbReference type="NCBI Taxonomy" id="4155"/>
    <lineage>
        <taxon>Eukaryota</taxon>
        <taxon>Viridiplantae</taxon>
        <taxon>Streptophyta</taxon>
        <taxon>Embryophyta</taxon>
        <taxon>Tracheophyta</taxon>
        <taxon>Spermatophyta</taxon>
        <taxon>Magnoliopsida</taxon>
        <taxon>eudicotyledons</taxon>
        <taxon>Gunneridae</taxon>
        <taxon>Pentapetalae</taxon>
        <taxon>asterids</taxon>
        <taxon>lamiids</taxon>
        <taxon>Lamiales</taxon>
        <taxon>Phrymaceae</taxon>
        <taxon>Erythranthe</taxon>
    </lineage>
</organism>
<evidence type="ECO:0000313" key="6">
    <source>
        <dbReference type="Proteomes" id="UP000030748"/>
    </source>
</evidence>
<feature type="compositionally biased region" description="Polar residues" evidence="3">
    <location>
        <begin position="76"/>
        <end position="89"/>
    </location>
</feature>
<evidence type="ECO:0000313" key="5">
    <source>
        <dbReference type="EMBL" id="EYU20494.1"/>
    </source>
</evidence>
<accession>A0A022PYD9</accession>
<dbReference type="eggNOG" id="ENOG502S4KK">
    <property type="taxonomic scope" value="Eukaryota"/>
</dbReference>
<keyword evidence="4" id="KW-1133">Transmembrane helix</keyword>
<dbReference type="GO" id="GO:0010005">
    <property type="term" value="C:cortical microtubule, transverse to long axis"/>
    <property type="evidence" value="ECO:0000318"/>
    <property type="project" value="GO_Central"/>
</dbReference>
<feature type="transmembrane region" description="Helical" evidence="4">
    <location>
        <begin position="136"/>
        <end position="153"/>
    </location>
</feature>
<protein>
    <submittedName>
        <fullName evidence="5">Uncharacterized protein</fullName>
    </submittedName>
</protein>
<keyword evidence="4" id="KW-0812">Transmembrane</keyword>
<keyword evidence="2" id="KW-0493">Microtubule</keyword>
<dbReference type="STRING" id="4155.A0A022PYD9"/>
<dbReference type="Proteomes" id="UP000030748">
    <property type="component" value="Unassembled WGS sequence"/>
</dbReference>
<feature type="non-terminal residue" evidence="5">
    <location>
        <position position="1"/>
    </location>
</feature>
<keyword evidence="6" id="KW-1185">Reference proteome</keyword>
<feature type="compositionally biased region" description="Pro residues" evidence="3">
    <location>
        <begin position="54"/>
        <end position="66"/>
    </location>
</feature>
<feature type="region of interest" description="Disordered" evidence="3">
    <location>
        <begin position="46"/>
        <end position="89"/>
    </location>
</feature>
<dbReference type="PANTHER" id="PTHR33403:SF48">
    <property type="entry name" value="PROTEIN SPIRAL1-LIKE 1"/>
    <property type="match status" value="1"/>
</dbReference>
<dbReference type="EMBL" id="KI632278">
    <property type="protein sequence ID" value="EYU20494.1"/>
    <property type="molecule type" value="Genomic_DNA"/>
</dbReference>
<dbReference type="PANTHER" id="PTHR33403">
    <property type="entry name" value="SPR1"/>
    <property type="match status" value="1"/>
</dbReference>
<gene>
    <name evidence="5" type="ORF">MIMGU_mgv1a025280mg</name>
</gene>